<gene>
    <name evidence="9" type="primary">yclQ_2</name>
    <name evidence="9" type="ORF">NCTC12413_02136</name>
    <name evidence="8" type="ORF">SAR03_06690</name>
</gene>
<dbReference type="GeneID" id="97288439"/>
<reference evidence="8 11" key="2">
    <citation type="submission" date="2019-07" db="EMBL/GenBank/DDBJ databases">
        <title>Whole genome shotgun sequence of Staphylococcus arlettae NBRC 109765.</title>
        <authorList>
            <person name="Hosoyama A."/>
            <person name="Uohara A."/>
            <person name="Ohji S."/>
            <person name="Ichikawa N."/>
        </authorList>
    </citation>
    <scope>NUCLEOTIDE SEQUENCE [LARGE SCALE GENOMIC DNA]</scope>
    <source>
        <strain evidence="8 11">NBRC 109765</strain>
    </source>
</reference>
<dbReference type="Proteomes" id="UP000254956">
    <property type="component" value="Unassembled WGS sequence"/>
</dbReference>
<dbReference type="GO" id="GO:0030288">
    <property type="term" value="C:outer membrane-bounded periplasmic space"/>
    <property type="evidence" value="ECO:0007669"/>
    <property type="project" value="TreeGrafter"/>
</dbReference>
<dbReference type="InterPro" id="IPR002491">
    <property type="entry name" value="ABC_transptr_periplasmic_BD"/>
</dbReference>
<evidence type="ECO:0000313" key="11">
    <source>
        <dbReference type="Proteomes" id="UP000321598"/>
    </source>
</evidence>
<dbReference type="AlphaFoldDB" id="A0A380CMW9"/>
<evidence type="ECO:0000256" key="1">
    <source>
        <dbReference type="ARBA" id="ARBA00004196"/>
    </source>
</evidence>
<comment type="similarity">
    <text evidence="2">Belongs to the bacterial solute-binding protein 8 family.</text>
</comment>
<dbReference type="STRING" id="1212545.SARL_05635"/>
<comment type="subcellular location">
    <subcellularLocation>
        <location evidence="1">Cell envelope</location>
    </subcellularLocation>
</comment>
<dbReference type="Proteomes" id="UP000321598">
    <property type="component" value="Unassembled WGS sequence"/>
</dbReference>
<proteinExistence type="inferred from homology"/>
<feature type="compositionally biased region" description="Basic and acidic residues" evidence="5">
    <location>
        <begin position="23"/>
        <end position="38"/>
    </location>
</feature>
<dbReference type="Gene3D" id="3.40.50.1980">
    <property type="entry name" value="Nitrogenase molybdenum iron protein domain"/>
    <property type="match status" value="2"/>
</dbReference>
<dbReference type="CDD" id="cd01140">
    <property type="entry name" value="FatB"/>
    <property type="match status" value="1"/>
</dbReference>
<evidence type="ECO:0000256" key="6">
    <source>
        <dbReference type="SAM" id="SignalP"/>
    </source>
</evidence>
<reference evidence="9 10" key="1">
    <citation type="submission" date="2018-06" db="EMBL/GenBank/DDBJ databases">
        <authorList>
            <consortium name="Pathogen Informatics"/>
            <person name="Doyle S."/>
        </authorList>
    </citation>
    <scope>NUCLEOTIDE SEQUENCE [LARGE SCALE GENOMIC DNA]</scope>
    <source>
        <strain evidence="9 10">NCTC12413</strain>
    </source>
</reference>
<evidence type="ECO:0000256" key="3">
    <source>
        <dbReference type="ARBA" id="ARBA00022448"/>
    </source>
</evidence>
<evidence type="ECO:0000259" key="7">
    <source>
        <dbReference type="PROSITE" id="PS50983"/>
    </source>
</evidence>
<evidence type="ECO:0000313" key="8">
    <source>
        <dbReference type="EMBL" id="GEP99631.1"/>
    </source>
</evidence>
<feature type="region of interest" description="Disordered" evidence="5">
    <location>
        <begin position="22"/>
        <end position="65"/>
    </location>
</feature>
<dbReference type="PROSITE" id="PS50983">
    <property type="entry name" value="FE_B12_PBP"/>
    <property type="match status" value="1"/>
</dbReference>
<feature type="chain" id="PRO_5038720152" evidence="6">
    <location>
        <begin position="19"/>
        <end position="347"/>
    </location>
</feature>
<evidence type="ECO:0000313" key="10">
    <source>
        <dbReference type="Proteomes" id="UP000254956"/>
    </source>
</evidence>
<dbReference type="InterPro" id="IPR033870">
    <property type="entry name" value="FatB"/>
</dbReference>
<dbReference type="InterPro" id="IPR051313">
    <property type="entry name" value="Bact_iron-sidero_bind"/>
</dbReference>
<feature type="domain" description="Fe/B12 periplasmic-binding" evidence="7">
    <location>
        <begin position="74"/>
        <end position="347"/>
    </location>
</feature>
<keyword evidence="11" id="KW-1185">Reference proteome</keyword>
<dbReference type="PANTHER" id="PTHR30532">
    <property type="entry name" value="IRON III DICITRATE-BINDING PERIPLASMIC PROTEIN"/>
    <property type="match status" value="1"/>
</dbReference>
<evidence type="ECO:0000313" key="9">
    <source>
        <dbReference type="EMBL" id="SUJ23531.1"/>
    </source>
</evidence>
<dbReference type="PANTHER" id="PTHR30532:SF28">
    <property type="entry name" value="PETROBACTIN-BINDING PROTEIN YCLQ"/>
    <property type="match status" value="1"/>
</dbReference>
<accession>A0A380CMW9</accession>
<protein>
    <submittedName>
        <fullName evidence="9">Cobalamin Fe3+-siderophores ABC transporter periplasmic protein</fullName>
    </submittedName>
</protein>
<dbReference type="RefSeq" id="WP_002509862.1">
    <property type="nucleotide sequence ID" value="NZ_AP019698.1"/>
</dbReference>
<sequence length="347" mass="38237">MKKIALVILVGLMFLLVACSNSEDQKSSDSKSDDKSSDKTVTVKNSYEASGEERDGSDAEKVNDTVKVPVNPKNAVVFDYGALDTMKELGLKDKVKAVPKGEDGESLPDFLSDFKDKKYLNTGSLKEVNFDKVAAAKPEVVFISGRTANQKILDELEKAAPDAKVVYIGADEENSAKSMKKNTEILGKIYEKEDKAKELNKEFDDKVASIKDKTKEFKDQTAAFLLVNEGELSTFGANERFGSMIFNTMGFKPVDESIKNSQHGQNITNEYLVEKNPDMIFAMDRGQAIGGKSTAKKALGNDVIKDVDAVKNDKVYELDPKLWYFASGSTTTSVKQIEEVEKAIDKN</sequence>
<dbReference type="EMBL" id="UGZE01000001">
    <property type="protein sequence ID" value="SUJ23531.1"/>
    <property type="molecule type" value="Genomic_DNA"/>
</dbReference>
<name>A0A380CMW9_9STAP</name>
<evidence type="ECO:0000256" key="5">
    <source>
        <dbReference type="SAM" id="MobiDB-lite"/>
    </source>
</evidence>
<dbReference type="OrthoDB" id="63946at2"/>
<evidence type="ECO:0000256" key="2">
    <source>
        <dbReference type="ARBA" id="ARBA00008814"/>
    </source>
</evidence>
<dbReference type="PROSITE" id="PS51257">
    <property type="entry name" value="PROKAR_LIPOPROTEIN"/>
    <property type="match status" value="1"/>
</dbReference>
<organism evidence="9 10">
    <name type="scientific">Staphylococcus arlettae</name>
    <dbReference type="NCBI Taxonomy" id="29378"/>
    <lineage>
        <taxon>Bacteria</taxon>
        <taxon>Bacillati</taxon>
        <taxon>Bacillota</taxon>
        <taxon>Bacilli</taxon>
        <taxon>Bacillales</taxon>
        <taxon>Staphylococcaceae</taxon>
        <taxon>Staphylococcus</taxon>
    </lineage>
</organism>
<dbReference type="EMBL" id="BKAV01000003">
    <property type="protein sequence ID" value="GEP99631.1"/>
    <property type="molecule type" value="Genomic_DNA"/>
</dbReference>
<feature type="compositionally biased region" description="Basic and acidic residues" evidence="5">
    <location>
        <begin position="51"/>
        <end position="64"/>
    </location>
</feature>
<dbReference type="SUPFAM" id="SSF53807">
    <property type="entry name" value="Helical backbone' metal receptor"/>
    <property type="match status" value="1"/>
</dbReference>
<feature type="signal peptide" evidence="6">
    <location>
        <begin position="1"/>
        <end position="18"/>
    </location>
</feature>
<evidence type="ECO:0000256" key="4">
    <source>
        <dbReference type="ARBA" id="ARBA00022729"/>
    </source>
</evidence>
<keyword evidence="3" id="KW-0813">Transport</keyword>
<dbReference type="Pfam" id="PF01497">
    <property type="entry name" value="Peripla_BP_2"/>
    <property type="match status" value="1"/>
</dbReference>
<dbReference type="GO" id="GO:1901678">
    <property type="term" value="P:iron coordination entity transport"/>
    <property type="evidence" value="ECO:0007669"/>
    <property type="project" value="UniProtKB-ARBA"/>
</dbReference>
<keyword evidence="4 6" id="KW-0732">Signal</keyword>